<dbReference type="RefSeq" id="WP_309693996.1">
    <property type="nucleotide sequence ID" value="NZ_JAVIZQ010000001.1"/>
</dbReference>
<evidence type="ECO:0000256" key="1">
    <source>
        <dbReference type="SAM" id="MobiDB-lite"/>
    </source>
</evidence>
<evidence type="ECO:0000313" key="3">
    <source>
        <dbReference type="Proteomes" id="UP001249291"/>
    </source>
</evidence>
<dbReference type="Proteomes" id="UP001249291">
    <property type="component" value="Unassembled WGS sequence"/>
</dbReference>
<keyword evidence="3" id="KW-1185">Reference proteome</keyword>
<accession>A0ABU1HXW9</accession>
<proteinExistence type="predicted"/>
<evidence type="ECO:0000313" key="2">
    <source>
        <dbReference type="EMBL" id="MDR6144109.1"/>
    </source>
</evidence>
<protein>
    <recommendedName>
        <fullName evidence="4">Ribbon-helix-helix protein CopG domain-containing protein</fullName>
    </recommendedName>
</protein>
<feature type="region of interest" description="Disordered" evidence="1">
    <location>
        <begin position="1"/>
        <end position="32"/>
    </location>
</feature>
<dbReference type="EMBL" id="JAVIZQ010000001">
    <property type="protein sequence ID" value="MDR6144109.1"/>
    <property type="molecule type" value="Genomic_DNA"/>
</dbReference>
<feature type="compositionally biased region" description="Basic and acidic residues" evidence="1">
    <location>
        <begin position="1"/>
        <end position="24"/>
    </location>
</feature>
<gene>
    <name evidence="2" type="ORF">QE375_003663</name>
</gene>
<comment type="caution">
    <text evidence="2">The sequence shown here is derived from an EMBL/GenBank/DDBJ whole genome shotgun (WGS) entry which is preliminary data.</text>
</comment>
<name>A0ABU1HXW9_9MICO</name>
<organism evidence="2 3">
    <name type="scientific">Microbacterium foliorum</name>
    <dbReference type="NCBI Taxonomy" id="104336"/>
    <lineage>
        <taxon>Bacteria</taxon>
        <taxon>Bacillati</taxon>
        <taxon>Actinomycetota</taxon>
        <taxon>Actinomycetes</taxon>
        <taxon>Micrococcales</taxon>
        <taxon>Microbacteriaceae</taxon>
        <taxon>Microbacterium</taxon>
    </lineage>
</organism>
<reference evidence="2 3" key="1">
    <citation type="submission" date="2023-08" db="EMBL/GenBank/DDBJ databases">
        <title>Functional and genomic diversity of the sorghum phyllosphere microbiome.</title>
        <authorList>
            <person name="Shade A."/>
        </authorList>
    </citation>
    <scope>NUCLEOTIDE SEQUENCE [LARGE SCALE GENOMIC DNA]</scope>
    <source>
        <strain evidence="2 3">SORGH_AS_0445</strain>
    </source>
</reference>
<sequence>MTHPHDVDVFASSRDAETPLHDADVAGEGEGEGEQAVVAVRMSANQLAGLTEIQRHLGGSRSDAVRYAVEIVANTLSDAAGLETLDRVLGNRLASRRPVTVNVDPAVANEVRHALDSVARRYAEQAIALQRVGNDWNLLTNLAVTGTSIDTDALRAIERQLTEISSTMSRQARSDADLAIKTASVF</sequence>
<evidence type="ECO:0008006" key="4">
    <source>
        <dbReference type="Google" id="ProtNLM"/>
    </source>
</evidence>